<dbReference type="EMBL" id="KI282411">
    <property type="protein sequence ID" value="ESA14962.1"/>
    <property type="molecule type" value="Genomic_DNA"/>
</dbReference>
<sequence length="56" mass="6749">MTSYTLQFLTDVWNWKYKDKISEELIKKYHGNRIQSLYCRWLNEVRAGVTMSATCQ</sequence>
<dbReference type="HOGENOM" id="CLU_3015325_0_0_1"/>
<proteinExistence type="predicted"/>
<reference evidence="1" key="1">
    <citation type="submission" date="2013-07" db="EMBL/GenBank/DDBJ databases">
        <title>The genome of an arbuscular mycorrhizal fungus provides insights into the evolution of the oldest plant symbiosis.</title>
        <authorList>
            <consortium name="DOE Joint Genome Institute"/>
            <person name="Tisserant E."/>
            <person name="Malbreil M."/>
            <person name="Kuo A."/>
            <person name="Kohler A."/>
            <person name="Symeonidi A."/>
            <person name="Balestrini R."/>
            <person name="Charron P."/>
            <person name="Duensing N."/>
            <person name="Frei-dit-Frey N."/>
            <person name="Gianinazzi-Pearson V."/>
            <person name="Gilbert B."/>
            <person name="Handa Y."/>
            <person name="Hijri M."/>
            <person name="Kaul R."/>
            <person name="Kawaguchi M."/>
            <person name="Krajinski F."/>
            <person name="Lammers P."/>
            <person name="Lapierre D."/>
            <person name="Masclaux F.G."/>
            <person name="Murat C."/>
            <person name="Morin E."/>
            <person name="Ndikumana S."/>
            <person name="Pagni M."/>
            <person name="Petitpierre D."/>
            <person name="Requena N."/>
            <person name="Rosikiewicz P."/>
            <person name="Riley R."/>
            <person name="Saito K."/>
            <person name="San Clemente H."/>
            <person name="Shapiro H."/>
            <person name="van Tuinen D."/>
            <person name="Becard G."/>
            <person name="Bonfante P."/>
            <person name="Paszkowski U."/>
            <person name="Shachar-Hill Y."/>
            <person name="Young J.P."/>
            <person name="Sanders I.R."/>
            <person name="Henrissat B."/>
            <person name="Rensing S.A."/>
            <person name="Grigoriev I.V."/>
            <person name="Corradi N."/>
            <person name="Roux C."/>
            <person name="Martin F."/>
        </authorList>
    </citation>
    <scope>NUCLEOTIDE SEQUENCE</scope>
    <source>
        <strain evidence="1">DAOM 197198</strain>
    </source>
</reference>
<gene>
    <name evidence="1" type="ORF">GLOINDRAFT_346291</name>
</gene>
<dbReference type="AlphaFoldDB" id="U9U5J9"/>
<accession>U9U5J9</accession>
<name>U9U5J9_RHIID</name>
<protein>
    <submittedName>
        <fullName evidence="1">Uncharacterized protein</fullName>
    </submittedName>
</protein>
<organism evidence="1">
    <name type="scientific">Rhizophagus irregularis (strain DAOM 181602 / DAOM 197198 / MUCL 43194)</name>
    <name type="common">Arbuscular mycorrhizal fungus</name>
    <name type="synonym">Glomus intraradices</name>
    <dbReference type="NCBI Taxonomy" id="747089"/>
    <lineage>
        <taxon>Eukaryota</taxon>
        <taxon>Fungi</taxon>
        <taxon>Fungi incertae sedis</taxon>
        <taxon>Mucoromycota</taxon>
        <taxon>Glomeromycotina</taxon>
        <taxon>Glomeromycetes</taxon>
        <taxon>Glomerales</taxon>
        <taxon>Glomeraceae</taxon>
        <taxon>Rhizophagus</taxon>
    </lineage>
</organism>
<evidence type="ECO:0000313" key="1">
    <source>
        <dbReference type="EMBL" id="ESA14962.1"/>
    </source>
</evidence>